<dbReference type="GO" id="GO:0005634">
    <property type="term" value="C:nucleus"/>
    <property type="evidence" value="ECO:0007669"/>
    <property type="project" value="UniProtKB-SubCell"/>
</dbReference>
<feature type="coiled-coil region" evidence="12">
    <location>
        <begin position="160"/>
        <end position="194"/>
    </location>
</feature>
<gene>
    <name evidence="14" type="ORF">CYME_CMG186C</name>
</gene>
<evidence type="ECO:0000256" key="11">
    <source>
        <dbReference type="ARBA" id="ARBA00023328"/>
    </source>
</evidence>
<evidence type="ECO:0008006" key="16">
    <source>
        <dbReference type="Google" id="ProtNLM"/>
    </source>
</evidence>
<dbReference type="Proteomes" id="UP000007014">
    <property type="component" value="Chromosome 7"/>
</dbReference>
<dbReference type="GO" id="GO:0007059">
    <property type="term" value="P:chromosome segregation"/>
    <property type="evidence" value="ECO:0007669"/>
    <property type="project" value="TreeGrafter"/>
</dbReference>
<dbReference type="Gramene" id="CMG186CT">
    <property type="protein sequence ID" value="CMG186CT"/>
    <property type="gene ID" value="CMG186C"/>
</dbReference>
<keyword evidence="6" id="KW-0498">Mitosis</keyword>
<dbReference type="HOGENOM" id="CLU_1066924_0_0_1"/>
<keyword evidence="9" id="KW-0539">Nucleus</keyword>
<reference evidence="14 15" key="1">
    <citation type="journal article" date="2004" name="Nature">
        <title>Genome sequence of the ultrasmall unicellular red alga Cyanidioschyzon merolae 10D.</title>
        <authorList>
            <person name="Matsuzaki M."/>
            <person name="Misumi O."/>
            <person name="Shin-i T."/>
            <person name="Maruyama S."/>
            <person name="Takahara M."/>
            <person name="Miyagishima S."/>
            <person name="Mori T."/>
            <person name="Nishida K."/>
            <person name="Yagisawa F."/>
            <person name="Nishida K."/>
            <person name="Yoshida Y."/>
            <person name="Nishimura Y."/>
            <person name="Nakao S."/>
            <person name="Kobayashi T."/>
            <person name="Momoyama Y."/>
            <person name="Higashiyama T."/>
            <person name="Minoda A."/>
            <person name="Sano M."/>
            <person name="Nomoto H."/>
            <person name="Oishi K."/>
            <person name="Hayashi H."/>
            <person name="Ohta F."/>
            <person name="Nishizaka S."/>
            <person name="Haga S."/>
            <person name="Miura S."/>
            <person name="Morishita T."/>
            <person name="Kabeya Y."/>
            <person name="Terasawa K."/>
            <person name="Suzuki Y."/>
            <person name="Ishii Y."/>
            <person name="Asakawa S."/>
            <person name="Takano H."/>
            <person name="Ohta N."/>
            <person name="Kuroiwa H."/>
            <person name="Tanaka K."/>
            <person name="Shimizu N."/>
            <person name="Sugano S."/>
            <person name="Sato N."/>
            <person name="Nozaki H."/>
            <person name="Ogasawara N."/>
            <person name="Kohara Y."/>
            <person name="Kuroiwa T."/>
        </authorList>
    </citation>
    <scope>NUCLEOTIDE SEQUENCE [LARGE SCALE GENOMIC DNA]</scope>
    <source>
        <strain evidence="14 15">10D</strain>
    </source>
</reference>
<comment type="similarity">
    <text evidence="3">Belongs to the SPC24 family.</text>
</comment>
<evidence type="ECO:0000256" key="6">
    <source>
        <dbReference type="ARBA" id="ARBA00022776"/>
    </source>
</evidence>
<dbReference type="KEGG" id="cme:CYME_CMG186C"/>
<keyword evidence="4" id="KW-0158">Chromosome</keyword>
<protein>
    <recommendedName>
        <fullName evidence="16">Kinetochore protein Spc24</fullName>
    </recommendedName>
</protein>
<dbReference type="PANTHER" id="PTHR22142">
    <property type="match status" value="1"/>
</dbReference>
<keyword evidence="5" id="KW-0132">Cell division</keyword>
<evidence type="ECO:0000256" key="3">
    <source>
        <dbReference type="ARBA" id="ARBA00007804"/>
    </source>
</evidence>
<evidence type="ECO:0000256" key="1">
    <source>
        <dbReference type="ARBA" id="ARBA00004123"/>
    </source>
</evidence>
<dbReference type="GeneID" id="16993153"/>
<proteinExistence type="inferred from homology"/>
<dbReference type="InterPro" id="IPR013252">
    <property type="entry name" value="Ndc80_Spc24"/>
</dbReference>
<comment type="subcellular location">
    <subcellularLocation>
        <location evidence="2">Chromosome</location>
        <location evidence="2">Centromere</location>
        <location evidence="2">Kinetochore</location>
    </subcellularLocation>
    <subcellularLocation>
        <location evidence="1">Nucleus</location>
    </subcellularLocation>
</comment>
<dbReference type="GO" id="GO:0051301">
    <property type="term" value="P:cell division"/>
    <property type="evidence" value="ECO:0007669"/>
    <property type="project" value="UniProtKB-KW"/>
</dbReference>
<evidence type="ECO:0000256" key="5">
    <source>
        <dbReference type="ARBA" id="ARBA00022618"/>
    </source>
</evidence>
<keyword evidence="7" id="KW-0995">Kinetochore</keyword>
<dbReference type="OrthoDB" id="49185at2759"/>
<reference evidence="14 15" key="2">
    <citation type="journal article" date="2007" name="BMC Biol.">
        <title>A 100%-complete sequence reveals unusually simple genomic features in the hot-spring red alga Cyanidioschyzon merolae.</title>
        <authorList>
            <person name="Nozaki H."/>
            <person name="Takano H."/>
            <person name="Misumi O."/>
            <person name="Terasawa K."/>
            <person name="Matsuzaki M."/>
            <person name="Maruyama S."/>
            <person name="Nishida K."/>
            <person name="Yagisawa F."/>
            <person name="Yoshida Y."/>
            <person name="Fujiwara T."/>
            <person name="Takio S."/>
            <person name="Tamura K."/>
            <person name="Chung S.J."/>
            <person name="Nakamura S."/>
            <person name="Kuroiwa H."/>
            <person name="Tanaka K."/>
            <person name="Sato N."/>
            <person name="Kuroiwa T."/>
        </authorList>
    </citation>
    <scope>NUCLEOTIDE SEQUENCE [LARGE SCALE GENOMIC DNA]</scope>
    <source>
        <strain evidence="14 15">10D</strain>
    </source>
</reference>
<keyword evidence="10" id="KW-0131">Cell cycle</keyword>
<dbReference type="PANTHER" id="PTHR22142:SF2">
    <property type="entry name" value="KINETOCHORE PROTEIN SPC24"/>
    <property type="match status" value="1"/>
</dbReference>
<evidence type="ECO:0000313" key="14">
    <source>
        <dbReference type="EMBL" id="BAM79682.1"/>
    </source>
</evidence>
<evidence type="ECO:0000256" key="13">
    <source>
        <dbReference type="SAM" id="MobiDB-lite"/>
    </source>
</evidence>
<evidence type="ECO:0000256" key="7">
    <source>
        <dbReference type="ARBA" id="ARBA00022838"/>
    </source>
</evidence>
<evidence type="ECO:0000256" key="10">
    <source>
        <dbReference type="ARBA" id="ARBA00023306"/>
    </source>
</evidence>
<name>M1VBI2_CYAM1</name>
<dbReference type="Gene3D" id="3.30.160.570">
    <property type="entry name" value="Ncd80 complex, Spc24 subunit"/>
    <property type="match status" value="1"/>
</dbReference>
<dbReference type="GO" id="GO:0031262">
    <property type="term" value="C:Ndc80 complex"/>
    <property type="evidence" value="ECO:0007669"/>
    <property type="project" value="TreeGrafter"/>
</dbReference>
<dbReference type="RefSeq" id="XP_005535968.1">
    <property type="nucleotide sequence ID" value="XM_005535911.1"/>
</dbReference>
<feature type="region of interest" description="Disordered" evidence="13">
    <location>
        <begin position="38"/>
        <end position="65"/>
    </location>
</feature>
<evidence type="ECO:0000256" key="9">
    <source>
        <dbReference type="ARBA" id="ARBA00023242"/>
    </source>
</evidence>
<keyword evidence="8 12" id="KW-0175">Coiled coil</keyword>
<evidence type="ECO:0000256" key="12">
    <source>
        <dbReference type="SAM" id="Coils"/>
    </source>
</evidence>
<evidence type="ECO:0000256" key="8">
    <source>
        <dbReference type="ARBA" id="ARBA00023054"/>
    </source>
</evidence>
<sequence>MNAATPRGGGVRFEPFVAAYNNSTPEAVLALAPTPVRAQLQNRSETPSGARLRSSSGGAGADSVPDALSNAVETVDLLRDLVAVFRSEEDVQIMEALASLEQQIDDTVLERQQRAKESLVQLARQVDAARQRATPPEPEHLHQQRVEERERVKRLIIERMLTAEERSKALQANLRELDAESSEVQQALDRYRQRIQTDIPSLKHALSLYVTISRIRWNYRCDQTYIEGYVAQERENDVRPFRFQHGDAVATADRLWALIEP</sequence>
<dbReference type="AlphaFoldDB" id="M1VBI2"/>
<keyword evidence="11" id="KW-0137">Centromere</keyword>
<evidence type="ECO:0000256" key="2">
    <source>
        <dbReference type="ARBA" id="ARBA00004629"/>
    </source>
</evidence>
<evidence type="ECO:0000256" key="4">
    <source>
        <dbReference type="ARBA" id="ARBA00022454"/>
    </source>
</evidence>
<dbReference type="GO" id="GO:0008017">
    <property type="term" value="F:microtubule binding"/>
    <property type="evidence" value="ECO:0007669"/>
    <property type="project" value="TreeGrafter"/>
</dbReference>
<evidence type="ECO:0000313" key="15">
    <source>
        <dbReference type="Proteomes" id="UP000007014"/>
    </source>
</evidence>
<accession>M1VBI2</accession>
<keyword evidence="15" id="KW-1185">Reference proteome</keyword>
<organism evidence="14 15">
    <name type="scientific">Cyanidioschyzon merolae (strain NIES-3377 / 10D)</name>
    <name type="common">Unicellular red alga</name>
    <dbReference type="NCBI Taxonomy" id="280699"/>
    <lineage>
        <taxon>Eukaryota</taxon>
        <taxon>Rhodophyta</taxon>
        <taxon>Bangiophyceae</taxon>
        <taxon>Cyanidiales</taxon>
        <taxon>Cyanidiaceae</taxon>
        <taxon>Cyanidioschyzon</taxon>
    </lineage>
</organism>
<dbReference type="OMA" id="AECHELI"/>
<dbReference type="EMBL" id="AP006489">
    <property type="protein sequence ID" value="BAM79682.1"/>
    <property type="molecule type" value="Genomic_DNA"/>
</dbReference>